<dbReference type="InterPro" id="IPR038764">
    <property type="entry name" value="GNAT_N_AcTrfase_prd"/>
</dbReference>
<dbReference type="PROSITE" id="PS51186">
    <property type="entry name" value="GNAT"/>
    <property type="match status" value="1"/>
</dbReference>
<dbReference type="Gene3D" id="3.40.630.30">
    <property type="match status" value="1"/>
</dbReference>
<dbReference type="EMBL" id="JBHLUH010000091">
    <property type="protein sequence ID" value="MFC0533910.1"/>
    <property type="molecule type" value="Genomic_DNA"/>
</dbReference>
<evidence type="ECO:0000313" key="3">
    <source>
        <dbReference type="Proteomes" id="UP001589867"/>
    </source>
</evidence>
<dbReference type="PANTHER" id="PTHR41700:SF1">
    <property type="entry name" value="N-ACETYLTRANSFERASE DOMAIN-CONTAINING PROTEIN"/>
    <property type="match status" value="1"/>
</dbReference>
<comment type="caution">
    <text evidence="2">The sequence shown here is derived from an EMBL/GenBank/DDBJ whole genome shotgun (WGS) entry which is preliminary data.</text>
</comment>
<reference evidence="2 3" key="1">
    <citation type="submission" date="2024-09" db="EMBL/GenBank/DDBJ databases">
        <authorList>
            <person name="Sun Q."/>
            <person name="Mori K."/>
        </authorList>
    </citation>
    <scope>NUCLEOTIDE SEQUENCE [LARGE SCALE GENOMIC DNA]</scope>
    <source>
        <strain evidence="2 3">TBRC 3947</strain>
    </source>
</reference>
<protein>
    <submittedName>
        <fullName evidence="2">GNAT family N-acetyltransferase</fullName>
    </submittedName>
</protein>
<dbReference type="Proteomes" id="UP001589867">
    <property type="component" value="Unassembled WGS sequence"/>
</dbReference>
<dbReference type="InterPro" id="IPR016181">
    <property type="entry name" value="Acyl_CoA_acyltransferase"/>
</dbReference>
<dbReference type="PANTHER" id="PTHR41700">
    <property type="entry name" value="GCN5-RELATED N-ACETYLTRANSFERASE"/>
    <property type="match status" value="1"/>
</dbReference>
<organism evidence="2 3">
    <name type="scientific">Phytohabitans kaempferiae</name>
    <dbReference type="NCBI Taxonomy" id="1620943"/>
    <lineage>
        <taxon>Bacteria</taxon>
        <taxon>Bacillati</taxon>
        <taxon>Actinomycetota</taxon>
        <taxon>Actinomycetes</taxon>
        <taxon>Micromonosporales</taxon>
        <taxon>Micromonosporaceae</taxon>
    </lineage>
</organism>
<accession>A0ABV6MGP7</accession>
<evidence type="ECO:0000259" key="1">
    <source>
        <dbReference type="PROSITE" id="PS51186"/>
    </source>
</evidence>
<dbReference type="InterPro" id="IPR000182">
    <property type="entry name" value="GNAT_dom"/>
</dbReference>
<dbReference type="RefSeq" id="WP_377262076.1">
    <property type="nucleotide sequence ID" value="NZ_JBHLUH010000091.1"/>
</dbReference>
<sequence length="277" mass="29663">MSGLVDEARVAAHGAADRLGVRIAELSTMDDQLAAAELLRRVWGADSADRLVNASLMRAFSHSGNYVVGAYRDGHLAGAAVAFLGTDHLHSHIAGVEPGRQGSGVGYAMKLHQRSWALDRSLSAVCWTYDPLVRRNAYFNLCKLGARATEYLPDFYGPMDDGTNTDGGPSDRMYVHWDLTAPEVAAAARGECHEVDPGGGAVVLARGDGDFPVPGADSGAPRLLVSAPADVEGLRVTDPDLAVRWRYALREAMTPALDRGYTVAGITRDGWYVLERA</sequence>
<dbReference type="SUPFAM" id="SSF55729">
    <property type="entry name" value="Acyl-CoA N-acyltransferases (Nat)"/>
    <property type="match status" value="1"/>
</dbReference>
<proteinExistence type="predicted"/>
<evidence type="ECO:0000313" key="2">
    <source>
        <dbReference type="EMBL" id="MFC0533910.1"/>
    </source>
</evidence>
<gene>
    <name evidence="2" type="ORF">ACFFIA_40545</name>
</gene>
<name>A0ABV6MGP7_9ACTN</name>
<keyword evidence="3" id="KW-1185">Reference proteome</keyword>
<feature type="domain" description="N-acetyltransferase" evidence="1">
    <location>
        <begin position="21"/>
        <end position="178"/>
    </location>
</feature>